<keyword evidence="10" id="KW-1185">Reference proteome</keyword>
<organism evidence="9 10">
    <name type="scientific">Gracilibacillus orientalis</name>
    <dbReference type="NCBI Taxonomy" id="334253"/>
    <lineage>
        <taxon>Bacteria</taxon>
        <taxon>Bacillati</taxon>
        <taxon>Bacillota</taxon>
        <taxon>Bacilli</taxon>
        <taxon>Bacillales</taxon>
        <taxon>Bacillaceae</taxon>
        <taxon>Gracilibacillus</taxon>
    </lineage>
</organism>
<dbReference type="GO" id="GO:0008360">
    <property type="term" value="P:regulation of cell shape"/>
    <property type="evidence" value="ECO:0007669"/>
    <property type="project" value="UniProtKB-KW"/>
</dbReference>
<accession>A0A1I4MQL5</accession>
<keyword evidence="5" id="KW-0133">Cell shape</keyword>
<keyword evidence="6 8" id="KW-1133">Transmembrane helix</keyword>
<dbReference type="Proteomes" id="UP000198565">
    <property type="component" value="Unassembled WGS sequence"/>
</dbReference>
<evidence type="ECO:0000256" key="7">
    <source>
        <dbReference type="ARBA" id="ARBA00023136"/>
    </source>
</evidence>
<feature type="transmembrane region" description="Helical" evidence="8">
    <location>
        <begin position="105"/>
        <end position="130"/>
    </location>
</feature>
<dbReference type="EMBL" id="FOTR01000007">
    <property type="protein sequence ID" value="SFM05564.1"/>
    <property type="molecule type" value="Genomic_DNA"/>
</dbReference>
<evidence type="ECO:0000256" key="6">
    <source>
        <dbReference type="ARBA" id="ARBA00022989"/>
    </source>
</evidence>
<feature type="transmembrane region" description="Helical" evidence="8">
    <location>
        <begin position="59"/>
        <end position="76"/>
    </location>
</feature>
<evidence type="ECO:0000256" key="8">
    <source>
        <dbReference type="SAM" id="Phobius"/>
    </source>
</evidence>
<protein>
    <submittedName>
        <fullName evidence="9">Rod shape-determining protein MreD</fullName>
    </submittedName>
</protein>
<name>A0A1I4MQL5_9BACI</name>
<feature type="transmembrane region" description="Helical" evidence="8">
    <location>
        <begin position="82"/>
        <end position="98"/>
    </location>
</feature>
<feature type="transmembrane region" description="Helical" evidence="8">
    <location>
        <begin position="34"/>
        <end position="52"/>
    </location>
</feature>
<dbReference type="GO" id="GO:0005886">
    <property type="term" value="C:plasma membrane"/>
    <property type="evidence" value="ECO:0007669"/>
    <property type="project" value="UniProtKB-SubCell"/>
</dbReference>
<evidence type="ECO:0000256" key="5">
    <source>
        <dbReference type="ARBA" id="ARBA00022960"/>
    </source>
</evidence>
<evidence type="ECO:0000256" key="2">
    <source>
        <dbReference type="ARBA" id="ARBA00007776"/>
    </source>
</evidence>
<dbReference type="RefSeq" id="WP_091484123.1">
    <property type="nucleotide sequence ID" value="NZ_FOTR01000007.1"/>
</dbReference>
<proteinExistence type="inferred from homology"/>
<keyword evidence="3" id="KW-1003">Cell membrane</keyword>
<sequence>MKSMIPFLIALICFILVILEGTLATINLPFLQDEWVFVSHFLFMFLLYVTIFFEKESTYYAILLSILFSFIIDIVYTDVIGVYIFAYTAVLYAARGLMKVLQSNFLIAILMTTVGVVATDILIFFLYNIIQVHENSWYLYWQNRLIPTSIWNILFGLLIYLIFAKKLTKWSYIKFERSD</sequence>
<keyword evidence="7 8" id="KW-0472">Membrane</keyword>
<gene>
    <name evidence="9" type="ORF">SAMN04487943_10734</name>
</gene>
<dbReference type="Pfam" id="PF04093">
    <property type="entry name" value="MreD"/>
    <property type="match status" value="1"/>
</dbReference>
<evidence type="ECO:0000313" key="9">
    <source>
        <dbReference type="EMBL" id="SFM05564.1"/>
    </source>
</evidence>
<feature type="transmembrane region" description="Helical" evidence="8">
    <location>
        <begin position="150"/>
        <end position="168"/>
    </location>
</feature>
<evidence type="ECO:0000313" key="10">
    <source>
        <dbReference type="Proteomes" id="UP000198565"/>
    </source>
</evidence>
<comment type="similarity">
    <text evidence="2">Belongs to the MreD family.</text>
</comment>
<reference evidence="10" key="1">
    <citation type="submission" date="2016-10" db="EMBL/GenBank/DDBJ databases">
        <authorList>
            <person name="Varghese N."/>
            <person name="Submissions S."/>
        </authorList>
    </citation>
    <scope>NUCLEOTIDE SEQUENCE [LARGE SCALE GENOMIC DNA]</scope>
    <source>
        <strain evidence="10">CGMCC 1.4250</strain>
    </source>
</reference>
<dbReference type="InterPro" id="IPR007227">
    <property type="entry name" value="Cell_shape_determining_MreD"/>
</dbReference>
<evidence type="ECO:0000256" key="1">
    <source>
        <dbReference type="ARBA" id="ARBA00004651"/>
    </source>
</evidence>
<comment type="subcellular location">
    <subcellularLocation>
        <location evidence="1">Cell membrane</location>
        <topology evidence="1">Multi-pass membrane protein</topology>
    </subcellularLocation>
</comment>
<keyword evidence="4 8" id="KW-0812">Transmembrane</keyword>
<dbReference type="NCBIfam" id="TIGR03426">
    <property type="entry name" value="shape_MreD"/>
    <property type="match status" value="1"/>
</dbReference>
<evidence type="ECO:0000256" key="3">
    <source>
        <dbReference type="ARBA" id="ARBA00022475"/>
    </source>
</evidence>
<dbReference type="AlphaFoldDB" id="A0A1I4MQL5"/>
<evidence type="ECO:0000256" key="4">
    <source>
        <dbReference type="ARBA" id="ARBA00022692"/>
    </source>
</evidence>
<dbReference type="OrthoDB" id="1653857at2"/>
<dbReference type="STRING" id="334253.SAMN04487943_10734"/>